<dbReference type="InterPro" id="IPR029063">
    <property type="entry name" value="SAM-dependent_MTases_sf"/>
</dbReference>
<dbReference type="GO" id="GO:0008168">
    <property type="term" value="F:methyltransferase activity"/>
    <property type="evidence" value="ECO:0007669"/>
    <property type="project" value="UniProtKB-KW"/>
</dbReference>
<evidence type="ECO:0000313" key="2">
    <source>
        <dbReference type="Proteomes" id="UP000076023"/>
    </source>
</evidence>
<name>A0A146G7I5_TERSA</name>
<keyword evidence="2" id="KW-1185">Reference proteome</keyword>
<organism evidence="1 2">
    <name type="scientific">Terrimicrobium sacchariphilum</name>
    <dbReference type="NCBI Taxonomy" id="690879"/>
    <lineage>
        <taxon>Bacteria</taxon>
        <taxon>Pseudomonadati</taxon>
        <taxon>Verrucomicrobiota</taxon>
        <taxon>Terrimicrobiia</taxon>
        <taxon>Terrimicrobiales</taxon>
        <taxon>Terrimicrobiaceae</taxon>
        <taxon>Terrimicrobium</taxon>
    </lineage>
</organism>
<comment type="caution">
    <text evidence="1">The sequence shown here is derived from an EMBL/GenBank/DDBJ whole genome shotgun (WGS) entry which is preliminary data.</text>
</comment>
<keyword evidence="1" id="KW-0489">Methyltransferase</keyword>
<gene>
    <name evidence="1" type="ORF">TSACC_21078</name>
</gene>
<dbReference type="GO" id="GO:0032259">
    <property type="term" value="P:methylation"/>
    <property type="evidence" value="ECO:0007669"/>
    <property type="project" value="UniProtKB-KW"/>
</dbReference>
<dbReference type="Pfam" id="PF13578">
    <property type="entry name" value="Methyltransf_24"/>
    <property type="match status" value="1"/>
</dbReference>
<reference evidence="2" key="1">
    <citation type="journal article" date="2017" name="Genome Announc.">
        <title>Draft Genome Sequence of Terrimicrobium sacchariphilum NM-5T, a Facultative Anaerobic Soil Bacterium of the Class Spartobacteria.</title>
        <authorList>
            <person name="Qiu Y.L."/>
            <person name="Tourlousse D.M."/>
            <person name="Matsuura N."/>
            <person name="Ohashi A."/>
            <person name="Sekiguchi Y."/>
        </authorList>
    </citation>
    <scope>NUCLEOTIDE SEQUENCE [LARGE SCALE GENOMIC DNA]</scope>
    <source>
        <strain evidence="2">NM-5</strain>
    </source>
</reference>
<dbReference type="RefSeq" id="WP_075078501.1">
    <property type="nucleotide sequence ID" value="NZ_BDCO01000002.1"/>
</dbReference>
<dbReference type="InParanoid" id="A0A146G7I5"/>
<dbReference type="Proteomes" id="UP000076023">
    <property type="component" value="Unassembled WGS sequence"/>
</dbReference>
<protein>
    <submittedName>
        <fullName evidence="1">Methyltransferase domain-containing protein</fullName>
    </submittedName>
</protein>
<evidence type="ECO:0000313" key="1">
    <source>
        <dbReference type="EMBL" id="GAT32678.1"/>
    </source>
</evidence>
<sequence>MLAEKLYKIANLIQGINRTINTSHIELIYQRNYFELCNQAEWLKRTPLSSPRGGTASYTLLYIILSILNDKCCSNILELGAGKSTQLFASYVEHTNQSLTTVDHDAYWLEEIAKTSSKIKTVHAPLQGLENHHASQWYAIEGFSQKYDFVLIDGPPASNRKTKYDRLGITRFIPSILNEDFVILIDDASRAGERLLSKEIENTLGGHRIKFRKATFNGASSVILLASPRFEKFLYL</sequence>
<dbReference type="EMBL" id="BDCO01000002">
    <property type="protein sequence ID" value="GAT32678.1"/>
    <property type="molecule type" value="Genomic_DNA"/>
</dbReference>
<accession>A0A146G7I5</accession>
<dbReference type="AlphaFoldDB" id="A0A146G7I5"/>
<dbReference type="STRING" id="690879.TSACC_21078"/>
<dbReference type="Gene3D" id="3.40.50.150">
    <property type="entry name" value="Vaccinia Virus protein VP39"/>
    <property type="match status" value="1"/>
</dbReference>
<keyword evidence="1" id="KW-0808">Transferase</keyword>
<proteinExistence type="predicted"/>
<dbReference type="OrthoDB" id="668882at2"/>